<accession>M0MWN6</accession>
<dbReference type="PANTHER" id="PTHR42796:SF7">
    <property type="entry name" value="2-DEHYDRO-3-DEOXY-D-ARABINONATE DEHYDRATASE"/>
    <property type="match status" value="1"/>
</dbReference>
<gene>
    <name evidence="4" type="ORF">C451_16625</name>
</gene>
<feature type="domain" description="Fumarylacetoacetase-like C-terminal" evidence="3">
    <location>
        <begin position="112"/>
        <end position="285"/>
    </location>
</feature>
<dbReference type="InterPro" id="IPR011234">
    <property type="entry name" value="Fumarylacetoacetase-like_C"/>
</dbReference>
<dbReference type="InterPro" id="IPR051121">
    <property type="entry name" value="FAH"/>
</dbReference>
<protein>
    <submittedName>
        <fullName evidence="4">2-keto-3-deoxyxylonate dehydratase</fullName>
    </submittedName>
</protein>
<reference evidence="4 5" key="1">
    <citation type="journal article" date="2014" name="PLoS Genet.">
        <title>Phylogenetically driven sequencing of extremely halophilic archaea reveals strategies for static and dynamic osmo-response.</title>
        <authorList>
            <person name="Becker E.A."/>
            <person name="Seitzer P.M."/>
            <person name="Tritt A."/>
            <person name="Larsen D."/>
            <person name="Krusor M."/>
            <person name="Yao A.I."/>
            <person name="Wu D."/>
            <person name="Madern D."/>
            <person name="Eisen J.A."/>
            <person name="Darling A.E."/>
            <person name="Facciotti M.T."/>
        </authorList>
    </citation>
    <scope>NUCLEOTIDE SEQUENCE [LARGE SCALE GENOMIC DNA]</scope>
    <source>
        <strain evidence="4 5">JCM 13552</strain>
    </source>
</reference>
<keyword evidence="2" id="KW-0479">Metal-binding</keyword>
<dbReference type="PANTHER" id="PTHR42796">
    <property type="entry name" value="FUMARYLACETOACETATE HYDROLASE DOMAIN-CONTAINING PROTEIN 2A-RELATED"/>
    <property type="match status" value="1"/>
</dbReference>
<proteinExistence type="inferred from homology"/>
<dbReference type="eggNOG" id="arCOG00236">
    <property type="taxonomic scope" value="Archaea"/>
</dbReference>
<dbReference type="PATRIC" id="fig|1227457.3.peg.3237"/>
<dbReference type="Proteomes" id="UP000011680">
    <property type="component" value="Unassembled WGS sequence"/>
</dbReference>
<dbReference type="AlphaFoldDB" id="M0MWN6"/>
<evidence type="ECO:0000256" key="1">
    <source>
        <dbReference type="ARBA" id="ARBA00010211"/>
    </source>
</evidence>
<keyword evidence="5" id="KW-1185">Reference proteome</keyword>
<dbReference type="Pfam" id="PF01557">
    <property type="entry name" value="FAA_hydrolase"/>
    <property type="match status" value="1"/>
</dbReference>
<dbReference type="GO" id="GO:0046872">
    <property type="term" value="F:metal ion binding"/>
    <property type="evidence" value="ECO:0007669"/>
    <property type="project" value="UniProtKB-KW"/>
</dbReference>
<dbReference type="STRING" id="1227457.C451_16625"/>
<dbReference type="Gene3D" id="3.90.850.10">
    <property type="entry name" value="Fumarylacetoacetase-like, C-terminal domain"/>
    <property type="match status" value="1"/>
</dbReference>
<evidence type="ECO:0000313" key="4">
    <source>
        <dbReference type="EMBL" id="EMA50142.1"/>
    </source>
</evidence>
<comment type="caution">
    <text evidence="4">The sequence shown here is derived from an EMBL/GenBank/DDBJ whole genome shotgun (WGS) entry which is preliminary data.</text>
</comment>
<dbReference type="GO" id="GO:0044281">
    <property type="term" value="P:small molecule metabolic process"/>
    <property type="evidence" value="ECO:0007669"/>
    <property type="project" value="UniProtKB-ARBA"/>
</dbReference>
<sequence>MRYYRTIQDGAARLVARDGEKAYDLTAAREGLDSFAALASVADVLGTGIDGVVEGLTADAPLLDADSVASRATVPAVPDEVWAAGVTYQVSSDAREEESGRGEIYQGVFEGDRPELFFKATASRTVGPGEKVGIRGDSDWDVPEPELAVVVHRGDIVGYTVGNDMSSRSIEGDNPLYLPQAKIYDRCCAIGPAIASPETVGDPQDLELSMRIERGEEVMFDDSTSTSQLVRSPEELVSYLNRHNQVPELAVLLTGTSLVPEEFTLEADDEIAIGIENVGRLENGVTTV</sequence>
<dbReference type="RefSeq" id="WP_007742254.1">
    <property type="nucleotide sequence ID" value="NZ_AOMF01000171.1"/>
</dbReference>
<organism evidence="4 5">
    <name type="scientific">Halococcus thailandensis JCM 13552</name>
    <dbReference type="NCBI Taxonomy" id="1227457"/>
    <lineage>
        <taxon>Archaea</taxon>
        <taxon>Methanobacteriati</taxon>
        <taxon>Methanobacteriota</taxon>
        <taxon>Stenosarchaea group</taxon>
        <taxon>Halobacteria</taxon>
        <taxon>Halobacteriales</taxon>
        <taxon>Halococcaceae</taxon>
        <taxon>Halococcus</taxon>
    </lineage>
</organism>
<dbReference type="GO" id="GO:0003824">
    <property type="term" value="F:catalytic activity"/>
    <property type="evidence" value="ECO:0007669"/>
    <property type="project" value="InterPro"/>
</dbReference>
<evidence type="ECO:0000259" key="3">
    <source>
        <dbReference type="Pfam" id="PF01557"/>
    </source>
</evidence>
<name>M0MWN6_9EURY</name>
<dbReference type="InterPro" id="IPR036663">
    <property type="entry name" value="Fumarylacetoacetase_C_sf"/>
</dbReference>
<evidence type="ECO:0000256" key="2">
    <source>
        <dbReference type="ARBA" id="ARBA00022723"/>
    </source>
</evidence>
<dbReference type="EMBL" id="AOMF01000171">
    <property type="protein sequence ID" value="EMA50142.1"/>
    <property type="molecule type" value="Genomic_DNA"/>
</dbReference>
<evidence type="ECO:0000313" key="5">
    <source>
        <dbReference type="Proteomes" id="UP000011680"/>
    </source>
</evidence>
<dbReference type="SUPFAM" id="SSF56529">
    <property type="entry name" value="FAH"/>
    <property type="match status" value="1"/>
</dbReference>
<dbReference type="OrthoDB" id="38993at2157"/>
<comment type="similarity">
    <text evidence="1">Belongs to the FAH family.</text>
</comment>